<reference evidence="1 2" key="1">
    <citation type="submission" date="2011-05" db="EMBL/GenBank/DDBJ databases">
        <authorList>
            <person name="Muzny D."/>
            <person name="Qin X."/>
            <person name="Deng J."/>
            <person name="Jiang H."/>
            <person name="Liu Y."/>
            <person name="Qu J."/>
            <person name="Song X.-Z."/>
            <person name="Zhang L."/>
            <person name="Thornton R."/>
            <person name="Coyle M."/>
            <person name="Francisco L."/>
            <person name="Jackson L."/>
            <person name="Javaid M."/>
            <person name="Korchina V."/>
            <person name="Kovar C."/>
            <person name="Mata R."/>
            <person name="Mathew T."/>
            <person name="Ngo R."/>
            <person name="Nguyen L."/>
            <person name="Nguyen N."/>
            <person name="Okwuonu G."/>
            <person name="Ongeri F."/>
            <person name="Pham C."/>
            <person name="Simmons D."/>
            <person name="Wilczek-Boney K."/>
            <person name="Hale W."/>
            <person name="Jakkamsetti A."/>
            <person name="Pham P."/>
            <person name="Ruth R."/>
            <person name="San Lucas F."/>
            <person name="Warren J."/>
            <person name="Zhang J."/>
            <person name="Zhao Z."/>
            <person name="Zhou C."/>
            <person name="Zhu D."/>
            <person name="Lee S."/>
            <person name="Bess C."/>
            <person name="Blankenburg K."/>
            <person name="Forbes L."/>
            <person name="Fu Q."/>
            <person name="Gubbala S."/>
            <person name="Hirani K."/>
            <person name="Jayaseelan J.C."/>
            <person name="Lara F."/>
            <person name="Munidasa M."/>
            <person name="Palculict T."/>
            <person name="Patil S."/>
            <person name="Pu L.-L."/>
            <person name="Saada N."/>
            <person name="Tang L."/>
            <person name="Weissenberger G."/>
            <person name="Zhu Y."/>
            <person name="Hemphill L."/>
            <person name="Shang Y."/>
            <person name="Youmans B."/>
            <person name="Ayvaz T."/>
            <person name="Ross M."/>
            <person name="Santibanez J."/>
            <person name="Aqrawi P."/>
            <person name="Gross S."/>
            <person name="Joshi V."/>
            <person name="Fowler G."/>
            <person name="Nazareth L."/>
            <person name="Reid J."/>
            <person name="Worley K."/>
            <person name="Petrosino J."/>
            <person name="Highlander S."/>
            <person name="Gibbs R."/>
        </authorList>
    </citation>
    <scope>NUCLEOTIDE SEQUENCE [LARGE SCALE GENOMIC DNA]</scope>
    <source>
        <strain evidence="1 2">871</strain>
    </source>
</reference>
<dbReference type="AlphaFoldDB" id="G4CLL3"/>
<dbReference type="STRING" id="1032488.HMPREF9371_2504"/>
<accession>G4CLL3</accession>
<gene>
    <name evidence="1" type="ORF">HMPREF9371_2504</name>
</gene>
<evidence type="ECO:0008006" key="3">
    <source>
        <dbReference type="Google" id="ProtNLM"/>
    </source>
</evidence>
<dbReference type="PATRIC" id="fig|1032488.3.peg.2356"/>
<dbReference type="HOGENOM" id="CLU_518334_0_0_4"/>
<evidence type="ECO:0000313" key="1">
    <source>
        <dbReference type="EMBL" id="EGY51280.1"/>
    </source>
</evidence>
<proteinExistence type="predicted"/>
<feature type="non-terminal residue" evidence="1">
    <location>
        <position position="1"/>
    </location>
</feature>
<evidence type="ECO:0000313" key="2">
    <source>
        <dbReference type="Proteomes" id="UP000003019"/>
    </source>
</evidence>
<comment type="caution">
    <text evidence="1">The sequence shown here is derived from an EMBL/GenBank/DDBJ whole genome shotgun (WGS) entry which is preliminary data.</text>
</comment>
<dbReference type="Proteomes" id="UP000003019">
    <property type="component" value="Unassembled WGS sequence"/>
</dbReference>
<name>G4CLL3_9NEIS</name>
<dbReference type="EMBL" id="AGAY01000092">
    <property type="protein sequence ID" value="EGY51280.1"/>
    <property type="molecule type" value="Genomic_DNA"/>
</dbReference>
<keyword evidence="2" id="KW-1185">Reference proteome</keyword>
<protein>
    <recommendedName>
        <fullName evidence="3">Hemagglutinin/hemolysin family protein</fullName>
    </recommendedName>
</protein>
<organism evidence="1 2">
    <name type="scientific">Neisseria shayeganii 871</name>
    <dbReference type="NCBI Taxonomy" id="1032488"/>
    <lineage>
        <taxon>Bacteria</taxon>
        <taxon>Pseudomonadati</taxon>
        <taxon>Pseudomonadota</taxon>
        <taxon>Betaproteobacteria</taxon>
        <taxon>Neisseriales</taxon>
        <taxon>Neisseriaceae</taxon>
        <taxon>Neisseria</taxon>
    </lineage>
</organism>
<sequence length="525" mass="57581">IHITDEAAQQAHTGQSPEQAAAAIYTDRRSDTADAQAGYLDNRFDAERVQNEIDLQTSVSQDFAPIAAQGVAVASDYLGNTQHHQHAQMLKNLLEAELRQNHSEAEKAELRADLNRINQYLADNQAAYELWKEGGIGRALLHAGAGGLLTGSADGALGAGAAALSAPHLEALGNHLGGTGKAVVDTLGGAAIGWMAGGTGGAVTGSNADWHNRQLHDNEIAKIKQYASLFAHNQGISIQQATDRLMAQAMRQVDANYRELYANSDTAAEDFLRRHTGNFMVEGKRFLEFSNMGYDRDPSKFSDQNGYREERIRLYQQPAHTEQRRKSDLNDNLISTISGGSKAAISNTPSRLVNGLIGTINGIARTSINPVSLNVPRNTNNPMQGEVENWLGDKIDRAISIGGSVRTVQVAPGMITRHQARNVSTAKQYQSTIPRNLQEQIFAKSVRVNPLQGRNLDGMNTDPRFPQSAGFQKMQATQQLSTGEKIIIHYQYNHINKRVYDLKFDNRPFNIQDPSQPINSINRKR</sequence>